<dbReference type="Proteomes" id="UP000192796">
    <property type="component" value="Unassembled WGS sequence"/>
</dbReference>
<dbReference type="AlphaFoldDB" id="A0A1V9G9C4"/>
<dbReference type="PROSITE" id="PS51007">
    <property type="entry name" value="CYTC"/>
    <property type="match status" value="1"/>
</dbReference>
<dbReference type="SUPFAM" id="SSF46626">
    <property type="entry name" value="Cytochrome c"/>
    <property type="match status" value="1"/>
</dbReference>
<dbReference type="GO" id="GO:0046872">
    <property type="term" value="F:metal ion binding"/>
    <property type="evidence" value="ECO:0007669"/>
    <property type="project" value="UniProtKB-KW"/>
</dbReference>
<comment type="caution">
    <text evidence="7">The sequence shown here is derived from an EMBL/GenBank/DDBJ whole genome shotgun (WGS) entry which is preliminary data.</text>
</comment>
<dbReference type="OrthoDB" id="9796771at2"/>
<feature type="region of interest" description="Disordered" evidence="5">
    <location>
        <begin position="210"/>
        <end position="234"/>
    </location>
</feature>
<gene>
    <name evidence="7" type="ORF">A3860_02020</name>
</gene>
<dbReference type="InterPro" id="IPR036909">
    <property type="entry name" value="Cyt_c-like_dom_sf"/>
</dbReference>
<evidence type="ECO:0000256" key="1">
    <source>
        <dbReference type="ARBA" id="ARBA00022617"/>
    </source>
</evidence>
<dbReference type="PANTHER" id="PTHR40394">
    <property type="entry name" value="LIPOPROTEIN-RELATED"/>
    <property type="match status" value="1"/>
</dbReference>
<dbReference type="Gene3D" id="1.10.760.10">
    <property type="entry name" value="Cytochrome c-like domain"/>
    <property type="match status" value="1"/>
</dbReference>
<dbReference type="STRING" id="1703345.A3860_02020"/>
<evidence type="ECO:0000313" key="8">
    <source>
        <dbReference type="Proteomes" id="UP000192796"/>
    </source>
</evidence>
<evidence type="ECO:0000256" key="5">
    <source>
        <dbReference type="SAM" id="MobiDB-lite"/>
    </source>
</evidence>
<keyword evidence="8" id="KW-1185">Reference proteome</keyword>
<dbReference type="EMBL" id="LVYD01000001">
    <property type="protein sequence ID" value="OQP67160.1"/>
    <property type="molecule type" value="Genomic_DNA"/>
</dbReference>
<evidence type="ECO:0000256" key="4">
    <source>
        <dbReference type="PROSITE-ProRule" id="PRU00433"/>
    </source>
</evidence>
<feature type="compositionally biased region" description="Basic and acidic residues" evidence="5">
    <location>
        <begin position="219"/>
        <end position="234"/>
    </location>
</feature>
<evidence type="ECO:0000313" key="7">
    <source>
        <dbReference type="EMBL" id="OQP67160.1"/>
    </source>
</evidence>
<organism evidence="7 8">
    <name type="scientific">Niastella vici</name>
    <dbReference type="NCBI Taxonomy" id="1703345"/>
    <lineage>
        <taxon>Bacteria</taxon>
        <taxon>Pseudomonadati</taxon>
        <taxon>Bacteroidota</taxon>
        <taxon>Chitinophagia</taxon>
        <taxon>Chitinophagales</taxon>
        <taxon>Chitinophagaceae</taxon>
        <taxon>Niastella</taxon>
    </lineage>
</organism>
<reference evidence="7 8" key="1">
    <citation type="submission" date="2016-03" db="EMBL/GenBank/DDBJ databases">
        <title>Niastella vici sp. nov., isolated from farmland soil.</title>
        <authorList>
            <person name="Chen L."/>
            <person name="Wang D."/>
            <person name="Yang S."/>
            <person name="Wang G."/>
        </authorList>
    </citation>
    <scope>NUCLEOTIDE SEQUENCE [LARGE SCALE GENOMIC DNA]</scope>
    <source>
        <strain evidence="7 8">DJ57</strain>
    </source>
</reference>
<keyword evidence="2 4" id="KW-0479">Metal-binding</keyword>
<evidence type="ECO:0000259" key="6">
    <source>
        <dbReference type="PROSITE" id="PS51007"/>
    </source>
</evidence>
<proteinExistence type="predicted"/>
<dbReference type="Pfam" id="PF13442">
    <property type="entry name" value="Cytochrome_CBB3"/>
    <property type="match status" value="1"/>
</dbReference>
<dbReference type="InterPro" id="IPR009056">
    <property type="entry name" value="Cyt_c-like_dom"/>
</dbReference>
<dbReference type="RefSeq" id="WP_081144855.1">
    <property type="nucleotide sequence ID" value="NZ_LVYD01000001.1"/>
</dbReference>
<name>A0A1V9G9C4_9BACT</name>
<dbReference type="GO" id="GO:0009055">
    <property type="term" value="F:electron transfer activity"/>
    <property type="evidence" value="ECO:0007669"/>
    <property type="project" value="InterPro"/>
</dbReference>
<keyword evidence="3 4" id="KW-0408">Iron</keyword>
<feature type="domain" description="Cytochrome c" evidence="6">
    <location>
        <begin position="102"/>
        <end position="192"/>
    </location>
</feature>
<dbReference type="GO" id="GO:0020037">
    <property type="term" value="F:heme binding"/>
    <property type="evidence" value="ECO:0007669"/>
    <property type="project" value="InterPro"/>
</dbReference>
<dbReference type="PANTHER" id="PTHR40394:SF2">
    <property type="entry name" value="QUINOL:CYTOCHROME C OXIDOREDUCTASE MEMBRANE PROTEIN"/>
    <property type="match status" value="1"/>
</dbReference>
<protein>
    <submittedName>
        <fullName evidence="7">Quinol:cytochrome C oxidoreductase</fullName>
    </submittedName>
</protein>
<evidence type="ECO:0000256" key="3">
    <source>
        <dbReference type="ARBA" id="ARBA00023004"/>
    </source>
</evidence>
<sequence length="234" mass="24866">MKKLSIISVLVMAVIVWSCSDVRRTPGHVYMPDMAYSRAYETYAPIDTLAKQGIHYNRMPVAGTIKRGELLPFPLAKDKAGDTANYAQSVHVTNPLPALNAVQMKEAERLYLVNCGICHGAALDGNGPLYNGGNGPFSAAPANLAGNAKYVNMPEGQMFYSVTYGRNLMGSYASQLSSTQRWMIIHYVKSKQGSGKQAAAAAPATDSAAAAKAPAAAHDSAHSAKKSVDSTAKK</sequence>
<accession>A0A1V9G9C4</accession>
<keyword evidence="1 4" id="KW-0349">Heme</keyword>
<evidence type="ECO:0000256" key="2">
    <source>
        <dbReference type="ARBA" id="ARBA00022723"/>
    </source>
</evidence>